<organism evidence="1 2">
    <name type="scientific">Deinococcus yavapaiensis KR-236</name>
    <dbReference type="NCBI Taxonomy" id="694435"/>
    <lineage>
        <taxon>Bacteria</taxon>
        <taxon>Thermotogati</taxon>
        <taxon>Deinococcota</taxon>
        <taxon>Deinococci</taxon>
        <taxon>Deinococcales</taxon>
        <taxon>Deinococcaceae</taxon>
        <taxon>Deinococcus</taxon>
    </lineage>
</organism>
<dbReference type="Proteomes" id="UP000248326">
    <property type="component" value="Unassembled WGS sequence"/>
</dbReference>
<sequence>MSKLISLEDRQKYDPIFMQVVQSVQVEAQNTKPQGAGAIAQMFHKEQMTEALQGCAMLIAGWNEGRVDETGTKRAATALRGLGLHEAAQRVENLVKIDEA</sequence>
<keyword evidence="2" id="KW-1185">Reference proteome</keyword>
<evidence type="ECO:0000313" key="1">
    <source>
        <dbReference type="EMBL" id="PYE53556.1"/>
    </source>
</evidence>
<evidence type="ECO:0000313" key="2">
    <source>
        <dbReference type="Proteomes" id="UP000248326"/>
    </source>
</evidence>
<reference evidence="1 2" key="1">
    <citation type="submission" date="2018-06" db="EMBL/GenBank/DDBJ databases">
        <title>Genomic Encyclopedia of Type Strains, Phase IV (KMG-IV): sequencing the most valuable type-strain genomes for metagenomic binning, comparative biology and taxonomic classification.</title>
        <authorList>
            <person name="Goeker M."/>
        </authorList>
    </citation>
    <scope>NUCLEOTIDE SEQUENCE [LARGE SCALE GENOMIC DNA]</scope>
    <source>
        <strain evidence="1 2">DSM 18048</strain>
    </source>
</reference>
<gene>
    <name evidence="1" type="ORF">DES52_10885</name>
</gene>
<proteinExistence type="predicted"/>
<comment type="caution">
    <text evidence="1">The sequence shown here is derived from an EMBL/GenBank/DDBJ whole genome shotgun (WGS) entry which is preliminary data.</text>
</comment>
<dbReference type="EMBL" id="QJSX01000008">
    <property type="protein sequence ID" value="PYE53556.1"/>
    <property type="molecule type" value="Genomic_DNA"/>
</dbReference>
<name>A0A318SHW0_9DEIO</name>
<accession>A0A318SHW0</accession>
<dbReference type="AlphaFoldDB" id="A0A318SHW0"/>
<dbReference type="RefSeq" id="WP_110886921.1">
    <property type="nucleotide sequence ID" value="NZ_QJSX01000008.1"/>
</dbReference>
<dbReference type="OrthoDB" id="72250at2"/>
<protein>
    <submittedName>
        <fullName evidence="1">Uncharacterized protein</fullName>
    </submittedName>
</protein>